<dbReference type="SMART" id="SM00342">
    <property type="entry name" value="HTH_ARAC"/>
    <property type="match status" value="1"/>
</dbReference>
<dbReference type="InterPro" id="IPR050204">
    <property type="entry name" value="AraC_XylS_family_regulators"/>
</dbReference>
<dbReference type="EMBL" id="FCOW01000034">
    <property type="protein sequence ID" value="CVK21413.1"/>
    <property type="molecule type" value="Genomic_DNA"/>
</dbReference>
<dbReference type="Gene3D" id="1.10.10.60">
    <property type="entry name" value="Homeodomain-like"/>
    <property type="match status" value="2"/>
</dbReference>
<evidence type="ECO:0000256" key="1">
    <source>
        <dbReference type="ARBA" id="ARBA00023015"/>
    </source>
</evidence>
<dbReference type="PROSITE" id="PS01124">
    <property type="entry name" value="HTH_ARAC_FAMILY_2"/>
    <property type="match status" value="1"/>
</dbReference>
<evidence type="ECO:0000259" key="4">
    <source>
        <dbReference type="PROSITE" id="PS01124"/>
    </source>
</evidence>
<proteinExistence type="predicted"/>
<dbReference type="RefSeq" id="WP_075757045.1">
    <property type="nucleotide sequence ID" value="NZ_CP146991.1"/>
</dbReference>
<dbReference type="InterPro" id="IPR018060">
    <property type="entry name" value="HTH_AraC"/>
</dbReference>
<evidence type="ECO:0000313" key="6">
    <source>
        <dbReference type="Proteomes" id="UP000245702"/>
    </source>
</evidence>
<protein>
    <submittedName>
        <fullName evidence="5">HTH-type transcriptional activator RhaR</fullName>
    </submittedName>
</protein>
<sequence>MERFIYKKSSDITALSASFTDFTYKKHCHEEYALGVTLRGIQEYNLDGSFHASYENGVMLFNPEQVHDGRAHDSSGLDYVMLYIEPKLFLDILGKKDMVRFASPVVYSQVLRNSILNLSNAIQSEDDEALCSELLLSLIDTINPTNIFTDYKRDNKLVNKAKEMIYSKLEGVMSLDEICKEVSLSKFQFIRLFKANTGTSPYQYFIFCKVNRAKQLLEKSKDIYSVVAECGFVDLSHLNKYFKRIYGITAFEYKSHLN</sequence>
<evidence type="ECO:0000256" key="3">
    <source>
        <dbReference type="ARBA" id="ARBA00023163"/>
    </source>
</evidence>
<dbReference type="InterPro" id="IPR037923">
    <property type="entry name" value="HTH-like"/>
</dbReference>
<dbReference type="Proteomes" id="UP000245702">
    <property type="component" value="Unassembled WGS sequence"/>
</dbReference>
<accession>A0ABM9W8C4</accession>
<keyword evidence="2" id="KW-0238">DNA-binding</keyword>
<evidence type="ECO:0000313" key="5">
    <source>
        <dbReference type="EMBL" id="CVK21413.1"/>
    </source>
</evidence>
<dbReference type="Pfam" id="PF12833">
    <property type="entry name" value="HTH_18"/>
    <property type="match status" value="1"/>
</dbReference>
<organism evidence="5 6">
    <name type="scientific">Sporomusa sphaeroides DSM 2875</name>
    <dbReference type="NCBI Taxonomy" id="1337886"/>
    <lineage>
        <taxon>Bacteria</taxon>
        <taxon>Bacillati</taxon>
        <taxon>Bacillota</taxon>
        <taxon>Negativicutes</taxon>
        <taxon>Selenomonadales</taxon>
        <taxon>Sporomusaceae</taxon>
        <taxon>Sporomusa</taxon>
    </lineage>
</organism>
<dbReference type="SUPFAM" id="SSF51215">
    <property type="entry name" value="Regulatory protein AraC"/>
    <property type="match status" value="1"/>
</dbReference>
<keyword evidence="6" id="KW-1185">Reference proteome</keyword>
<dbReference type="PANTHER" id="PTHR46796:SF2">
    <property type="entry name" value="TRANSCRIPTIONAL REGULATORY PROTEIN"/>
    <property type="match status" value="1"/>
</dbReference>
<dbReference type="PANTHER" id="PTHR46796">
    <property type="entry name" value="HTH-TYPE TRANSCRIPTIONAL ACTIVATOR RHAS-RELATED"/>
    <property type="match status" value="1"/>
</dbReference>
<keyword evidence="3" id="KW-0804">Transcription</keyword>
<reference evidence="5 6" key="1">
    <citation type="submission" date="2016-01" db="EMBL/GenBank/DDBJ databases">
        <authorList>
            <person name="Brown R."/>
        </authorList>
    </citation>
    <scope>NUCLEOTIDE SEQUENCE [LARGE SCALE GENOMIC DNA]</scope>
    <source>
        <strain evidence="5">Sporomusa sphaeroides DSM 2875</strain>
    </source>
</reference>
<dbReference type="InterPro" id="IPR003313">
    <property type="entry name" value="AraC-bd"/>
</dbReference>
<gene>
    <name evidence="5" type="primary">rhaR</name>
    <name evidence="5" type="ORF">SSPH_04100</name>
</gene>
<evidence type="ECO:0000256" key="2">
    <source>
        <dbReference type="ARBA" id="ARBA00023125"/>
    </source>
</evidence>
<dbReference type="SUPFAM" id="SSF46689">
    <property type="entry name" value="Homeodomain-like"/>
    <property type="match status" value="2"/>
</dbReference>
<feature type="domain" description="HTH araC/xylS-type" evidence="4">
    <location>
        <begin position="159"/>
        <end position="256"/>
    </location>
</feature>
<dbReference type="Pfam" id="PF02311">
    <property type="entry name" value="AraC_binding"/>
    <property type="match status" value="1"/>
</dbReference>
<keyword evidence="1" id="KW-0805">Transcription regulation</keyword>
<comment type="caution">
    <text evidence="5">The sequence shown here is derived from an EMBL/GenBank/DDBJ whole genome shotgun (WGS) entry which is preliminary data.</text>
</comment>
<name>A0ABM9W8C4_9FIRM</name>
<dbReference type="InterPro" id="IPR009057">
    <property type="entry name" value="Homeodomain-like_sf"/>
</dbReference>